<sequence length="428" mass="46946">MYTVDDVKEIYKFKNRASDEEIIQNINDGLNLDISNFAILICAILIASIGLNMNSVAVIIGAMLISPLMGAIIGIGYGIGTYNTDYIKKSFVLLIFEIAISLATATLYFLLTPVKGASAEMISRTTPTIFDVVIAFVGGTAGMIGLSRKRPGNVLPGVAIATALMPPLCTAGYGIAHLNIKIFLGAGYLFFINSFFIAVSTFLVVKALKLPKKTFIDKKREKNIKRLTIILSILVMIPSVISAATMVTQTVNDQNLNNFINTQINKNSYVLNKSINKANKEINLVIFGSELTNNNIQDLDSKLQYYGFPGYKLKVTQDQSLNLVSYIEKLQQDKNNPVSSLDTNKDENSSQSNTNSNFSSIGNQLKALYPQITDVVIGKGEHTLTTDNNDSTLLVFISEKGKNSLNKDNIKKYLQEATGYKNIILTID</sequence>
<feature type="transmembrane region" description="Helical" evidence="2">
    <location>
        <begin position="34"/>
        <end position="51"/>
    </location>
</feature>
<feature type="transmembrane region" description="Helical" evidence="2">
    <location>
        <begin position="57"/>
        <end position="79"/>
    </location>
</feature>
<evidence type="ECO:0000256" key="1">
    <source>
        <dbReference type="SAM" id="MobiDB-lite"/>
    </source>
</evidence>
<keyword evidence="2" id="KW-0812">Transmembrane</keyword>
<dbReference type="EMBL" id="LTAY01000044">
    <property type="protein sequence ID" value="OPX47564.1"/>
    <property type="molecule type" value="Genomic_DNA"/>
</dbReference>
<feature type="transmembrane region" description="Helical" evidence="2">
    <location>
        <begin position="129"/>
        <end position="147"/>
    </location>
</feature>
<feature type="transmembrane region" description="Helical" evidence="2">
    <location>
        <begin position="91"/>
        <end position="109"/>
    </location>
</feature>
<dbReference type="AlphaFoldDB" id="A0A1V4SW62"/>
<reference evidence="3 4" key="1">
    <citation type="submission" date="2016-02" db="EMBL/GenBank/DDBJ databases">
        <title>Genome sequence of Clostridium thermobutyricum DSM 4928.</title>
        <authorList>
            <person name="Poehlein A."/>
            <person name="Daniel R."/>
        </authorList>
    </citation>
    <scope>NUCLEOTIDE SEQUENCE [LARGE SCALE GENOMIC DNA]</scope>
    <source>
        <strain evidence="3 4">DSM 4928</strain>
    </source>
</reference>
<keyword evidence="2" id="KW-0472">Membrane</keyword>
<evidence type="ECO:0000313" key="4">
    <source>
        <dbReference type="Proteomes" id="UP000191448"/>
    </source>
</evidence>
<evidence type="ECO:0000256" key="2">
    <source>
        <dbReference type="SAM" id="Phobius"/>
    </source>
</evidence>
<name>A0A1V4SW62_9CLOT</name>
<keyword evidence="2" id="KW-1133">Transmembrane helix</keyword>
<organism evidence="3 4">
    <name type="scientific">Clostridium thermobutyricum DSM 4928</name>
    <dbReference type="NCBI Taxonomy" id="1121339"/>
    <lineage>
        <taxon>Bacteria</taxon>
        <taxon>Bacillati</taxon>
        <taxon>Bacillota</taxon>
        <taxon>Clostridia</taxon>
        <taxon>Eubacteriales</taxon>
        <taxon>Clostridiaceae</taxon>
        <taxon>Clostridium</taxon>
    </lineage>
</organism>
<proteinExistence type="predicted"/>
<comment type="caution">
    <text evidence="3">The sequence shown here is derived from an EMBL/GenBank/DDBJ whole genome shotgun (WGS) entry which is preliminary data.</text>
</comment>
<dbReference type="Pfam" id="PF04087">
    <property type="entry name" value="DUF389"/>
    <property type="match status" value="1"/>
</dbReference>
<feature type="region of interest" description="Disordered" evidence="1">
    <location>
        <begin position="335"/>
        <end position="357"/>
    </location>
</feature>
<evidence type="ECO:0000313" key="3">
    <source>
        <dbReference type="EMBL" id="OPX47564.1"/>
    </source>
</evidence>
<dbReference type="PANTHER" id="PTHR20992">
    <property type="entry name" value="AT15442P-RELATED"/>
    <property type="match status" value="1"/>
</dbReference>
<feature type="transmembrane region" description="Helical" evidence="2">
    <location>
        <begin position="226"/>
        <end position="247"/>
    </location>
</feature>
<dbReference type="RefSeq" id="WP_080022961.1">
    <property type="nucleotide sequence ID" value="NZ_LTAY01000044.1"/>
</dbReference>
<evidence type="ECO:0008006" key="5">
    <source>
        <dbReference type="Google" id="ProtNLM"/>
    </source>
</evidence>
<accession>A0A1V4SW62</accession>
<protein>
    <recommendedName>
        <fullName evidence="5">Hydrophobic domain protein</fullName>
    </recommendedName>
</protein>
<dbReference type="OrthoDB" id="9790659at2"/>
<feature type="transmembrane region" description="Helical" evidence="2">
    <location>
        <begin position="182"/>
        <end position="205"/>
    </location>
</feature>
<feature type="transmembrane region" description="Helical" evidence="2">
    <location>
        <begin position="154"/>
        <end position="176"/>
    </location>
</feature>
<dbReference type="Proteomes" id="UP000191448">
    <property type="component" value="Unassembled WGS sequence"/>
</dbReference>
<gene>
    <name evidence="3" type="ORF">CLTHE_17810</name>
</gene>
<dbReference type="InterPro" id="IPR005240">
    <property type="entry name" value="DUF389"/>
</dbReference>
<dbReference type="PANTHER" id="PTHR20992:SF9">
    <property type="entry name" value="AT15442P-RELATED"/>
    <property type="match status" value="1"/>
</dbReference>